<feature type="region of interest" description="Disordered" evidence="5">
    <location>
        <begin position="205"/>
        <end position="250"/>
    </location>
</feature>
<dbReference type="RefSeq" id="WP_189126666.1">
    <property type="nucleotide sequence ID" value="NZ_BMNH01000017.1"/>
</dbReference>
<evidence type="ECO:0000259" key="7">
    <source>
        <dbReference type="PROSITE" id="PS50011"/>
    </source>
</evidence>
<evidence type="ECO:0000313" key="8">
    <source>
        <dbReference type="EMBL" id="GGO75521.1"/>
    </source>
</evidence>
<protein>
    <recommendedName>
        <fullName evidence="7">Protein kinase domain-containing protein</fullName>
    </recommendedName>
</protein>
<reference evidence="8" key="1">
    <citation type="journal article" date="2014" name="Int. J. Syst. Evol. Microbiol.">
        <title>Complete genome sequence of Corynebacterium casei LMG S-19264T (=DSM 44701T), isolated from a smear-ripened cheese.</title>
        <authorList>
            <consortium name="US DOE Joint Genome Institute (JGI-PGF)"/>
            <person name="Walter F."/>
            <person name="Albersmeier A."/>
            <person name="Kalinowski J."/>
            <person name="Ruckert C."/>
        </authorList>
    </citation>
    <scope>NUCLEOTIDE SEQUENCE</scope>
    <source>
        <strain evidence="8">CGMCC 4.7368</strain>
    </source>
</reference>
<gene>
    <name evidence="8" type="ORF">GCM10012289_50790</name>
</gene>
<keyword evidence="6" id="KW-0812">Transmembrane</keyword>
<dbReference type="EMBL" id="BMNH01000017">
    <property type="protein sequence ID" value="GGO75521.1"/>
    <property type="molecule type" value="Genomic_DNA"/>
</dbReference>
<reference evidence="8" key="2">
    <citation type="submission" date="2020-09" db="EMBL/GenBank/DDBJ databases">
        <authorList>
            <person name="Sun Q."/>
            <person name="Zhou Y."/>
        </authorList>
    </citation>
    <scope>NUCLEOTIDE SEQUENCE</scope>
    <source>
        <strain evidence="8">CGMCC 4.7368</strain>
    </source>
</reference>
<dbReference type="CDD" id="cd14014">
    <property type="entry name" value="STKc_PknB_like"/>
    <property type="match status" value="1"/>
</dbReference>
<evidence type="ECO:0000256" key="1">
    <source>
        <dbReference type="ARBA" id="ARBA00022679"/>
    </source>
</evidence>
<dbReference type="PANTHER" id="PTHR43289">
    <property type="entry name" value="MITOGEN-ACTIVATED PROTEIN KINASE KINASE KINASE 20-RELATED"/>
    <property type="match status" value="1"/>
</dbReference>
<dbReference type="PROSITE" id="PS50011">
    <property type="entry name" value="PROTEIN_KINASE_DOM"/>
    <property type="match status" value="1"/>
</dbReference>
<dbReference type="Pfam" id="PF00069">
    <property type="entry name" value="Pkinase"/>
    <property type="match status" value="1"/>
</dbReference>
<dbReference type="PANTHER" id="PTHR43289:SF34">
    <property type="entry name" value="SERINE_THREONINE-PROTEIN KINASE YBDM-RELATED"/>
    <property type="match status" value="1"/>
</dbReference>
<evidence type="ECO:0000256" key="6">
    <source>
        <dbReference type="SAM" id="Phobius"/>
    </source>
</evidence>
<proteinExistence type="predicted"/>
<feature type="compositionally biased region" description="Low complexity" evidence="5">
    <location>
        <begin position="219"/>
        <end position="233"/>
    </location>
</feature>
<keyword evidence="6" id="KW-1133">Transmembrane helix</keyword>
<keyword evidence="6" id="KW-0472">Membrane</keyword>
<name>A0A917Z850_9ACTN</name>
<organism evidence="8 9">
    <name type="scientific">Nonomuraea cavernae</name>
    <dbReference type="NCBI Taxonomy" id="2045107"/>
    <lineage>
        <taxon>Bacteria</taxon>
        <taxon>Bacillati</taxon>
        <taxon>Actinomycetota</taxon>
        <taxon>Actinomycetes</taxon>
        <taxon>Streptosporangiales</taxon>
        <taxon>Streptosporangiaceae</taxon>
        <taxon>Nonomuraea</taxon>
    </lineage>
</organism>
<accession>A0A917Z850</accession>
<dbReference type="Proteomes" id="UP000646523">
    <property type="component" value="Unassembled WGS sequence"/>
</dbReference>
<evidence type="ECO:0000313" key="9">
    <source>
        <dbReference type="Proteomes" id="UP000646523"/>
    </source>
</evidence>
<dbReference type="GO" id="GO:0004674">
    <property type="term" value="F:protein serine/threonine kinase activity"/>
    <property type="evidence" value="ECO:0007669"/>
    <property type="project" value="TreeGrafter"/>
</dbReference>
<evidence type="ECO:0000256" key="5">
    <source>
        <dbReference type="SAM" id="MobiDB-lite"/>
    </source>
</evidence>
<feature type="compositionally biased region" description="Low complexity" evidence="5">
    <location>
        <begin position="358"/>
        <end position="396"/>
    </location>
</feature>
<keyword evidence="3" id="KW-0418">Kinase</keyword>
<keyword evidence="9" id="KW-1185">Reference proteome</keyword>
<keyword evidence="1" id="KW-0808">Transferase</keyword>
<dbReference type="SUPFAM" id="SSF56112">
    <property type="entry name" value="Protein kinase-like (PK-like)"/>
    <property type="match status" value="1"/>
</dbReference>
<keyword evidence="4" id="KW-0067">ATP-binding</keyword>
<dbReference type="InterPro" id="IPR000719">
    <property type="entry name" value="Prot_kinase_dom"/>
</dbReference>
<feature type="region of interest" description="Disordered" evidence="5">
    <location>
        <begin position="356"/>
        <end position="396"/>
    </location>
</feature>
<dbReference type="GO" id="GO:0005524">
    <property type="term" value="F:ATP binding"/>
    <property type="evidence" value="ECO:0007669"/>
    <property type="project" value="UniProtKB-KW"/>
</dbReference>
<feature type="domain" description="Protein kinase" evidence="7">
    <location>
        <begin position="13"/>
        <end position="285"/>
    </location>
</feature>
<evidence type="ECO:0000256" key="3">
    <source>
        <dbReference type="ARBA" id="ARBA00022777"/>
    </source>
</evidence>
<feature type="transmembrane region" description="Helical" evidence="6">
    <location>
        <begin position="331"/>
        <end position="352"/>
    </location>
</feature>
<dbReference type="InterPro" id="IPR011009">
    <property type="entry name" value="Kinase-like_dom_sf"/>
</dbReference>
<dbReference type="Gene3D" id="3.30.200.20">
    <property type="entry name" value="Phosphorylase Kinase, domain 1"/>
    <property type="match status" value="1"/>
</dbReference>
<comment type="caution">
    <text evidence="8">The sequence shown here is derived from an EMBL/GenBank/DDBJ whole genome shotgun (WGS) entry which is preliminary data.</text>
</comment>
<evidence type="ECO:0000256" key="2">
    <source>
        <dbReference type="ARBA" id="ARBA00022741"/>
    </source>
</evidence>
<evidence type="ECO:0000256" key="4">
    <source>
        <dbReference type="ARBA" id="ARBA00022840"/>
    </source>
</evidence>
<feature type="region of interest" description="Disordered" evidence="5">
    <location>
        <begin position="403"/>
        <end position="422"/>
    </location>
</feature>
<dbReference type="Gene3D" id="1.10.510.10">
    <property type="entry name" value="Transferase(Phosphotransferase) domain 1"/>
    <property type="match status" value="1"/>
</dbReference>
<keyword evidence="2" id="KW-0547">Nucleotide-binding</keyword>
<dbReference type="AlphaFoldDB" id="A0A917Z850"/>
<sequence length="505" mass="52294">MSDEAPSLVAGRYRLDELIGSGPMGEVWRAYDTRADWTVAVKLLGPQAVGAATREALQRHAQAVAKVIHPNVAMVLDVGDRDGAPFLVLEFLTGESLGEELAARGPLRIVDVCDLVGQAAAGLDAAHRAGVVHGQVGPDSFRRAGSGVLKVVGFGLADQPPAPDAVRYRAPELADGRSVSASADLYALGCVCYELLCGRSPFENTGEKPAGPHAPDRPTGPSTPTGPSAPIGQGAAGEPGGPLPPSRHRPEIPAELDRLVLAMLSRDPAGRPAGGEAVRRALATIARPRPQATPLPAQGMAATFPTGAPRAGDTAIFEALPGAERTSNRKLFVQLGVAVAVIVAVTVGMMAWGGSGRAPVSAPATSAPASTAPSAEPATTAPPTSAPSEPAPTATPGEVVTLRETGAPNPKATLRDTVPPGGWPKWLSEFDKAVTAQETIGGIEPRTARKAHDKIRKSARKFAEGREESGRGELRDIVRDLARAQEKGDVDTAGPLADFLNDWRL</sequence>